<sequence>MSAKTNCLCCSGSLLRHVRRNQVHWFCKSCWQEVPRLSISQSQGLVVSNHQTKFSSLMY</sequence>
<keyword evidence="2" id="KW-1185">Reference proteome</keyword>
<reference evidence="1" key="1">
    <citation type="submission" date="2020-09" db="EMBL/GenBank/DDBJ databases">
        <title>Iningainema tapete sp. nov. (Scytonemataceae, Cyanobacteria) from greenhouses in central Florida (USA) produces two types of nodularin with biosynthetic potential for microcystin-LR and anabaenopeptins.</title>
        <authorList>
            <person name="Berthold D.E."/>
            <person name="Lefler F.W."/>
            <person name="Huang I.-S."/>
            <person name="Abdulla H."/>
            <person name="Zimba P.V."/>
            <person name="Laughinghouse H.D. IV."/>
        </authorList>
    </citation>
    <scope>NUCLEOTIDE SEQUENCE</scope>
    <source>
        <strain evidence="1">BLCCT55</strain>
    </source>
</reference>
<accession>A0A8J7CAT1</accession>
<organism evidence="1 2">
    <name type="scientific">Iningainema tapete BLCC-T55</name>
    <dbReference type="NCBI Taxonomy" id="2748662"/>
    <lineage>
        <taxon>Bacteria</taxon>
        <taxon>Bacillati</taxon>
        <taxon>Cyanobacteriota</taxon>
        <taxon>Cyanophyceae</taxon>
        <taxon>Nostocales</taxon>
        <taxon>Scytonemataceae</taxon>
        <taxon>Iningainema tapete</taxon>
    </lineage>
</organism>
<protein>
    <submittedName>
        <fullName evidence="1">Uncharacterized protein</fullName>
    </submittedName>
</protein>
<dbReference type="RefSeq" id="WP_190836573.1">
    <property type="nucleotide sequence ID" value="NZ_CAWPPI010000110.1"/>
</dbReference>
<dbReference type="EMBL" id="JACXAE010000110">
    <property type="protein sequence ID" value="MBD2777511.1"/>
    <property type="molecule type" value="Genomic_DNA"/>
</dbReference>
<proteinExistence type="predicted"/>
<dbReference type="Proteomes" id="UP000629098">
    <property type="component" value="Unassembled WGS sequence"/>
</dbReference>
<dbReference type="AlphaFoldDB" id="A0A8J7CAT1"/>
<name>A0A8J7CAT1_9CYAN</name>
<evidence type="ECO:0000313" key="2">
    <source>
        <dbReference type="Proteomes" id="UP000629098"/>
    </source>
</evidence>
<comment type="caution">
    <text evidence="1">The sequence shown here is derived from an EMBL/GenBank/DDBJ whole genome shotgun (WGS) entry which is preliminary data.</text>
</comment>
<gene>
    <name evidence="1" type="ORF">ICL16_37060</name>
</gene>
<evidence type="ECO:0000313" key="1">
    <source>
        <dbReference type="EMBL" id="MBD2777511.1"/>
    </source>
</evidence>